<gene>
    <name evidence="1" type="ORF">GGX14DRAFT_442586</name>
</gene>
<sequence>MATFCNVPISKTLDPQSEHSRVALDWISTSGVQASKSSASGVLSLPCGDVVCSMHMKLSTAASLSSDLVLGRDWLFFFSLSSGIVSPGQQSTAVLPTQPFRNMADMVDVPTQYELSMAEHCPCSYLYQPFDIDVSAMNLRFAVVLLRLDLPHR</sequence>
<comment type="caution">
    <text evidence="1">The sequence shown here is derived from an EMBL/GenBank/DDBJ whole genome shotgun (WGS) entry which is preliminary data.</text>
</comment>
<dbReference type="EMBL" id="JARJCW010000016">
    <property type="protein sequence ID" value="KAJ7215978.1"/>
    <property type="molecule type" value="Genomic_DNA"/>
</dbReference>
<evidence type="ECO:0000313" key="1">
    <source>
        <dbReference type="EMBL" id="KAJ7215978.1"/>
    </source>
</evidence>
<proteinExistence type="predicted"/>
<keyword evidence="2" id="KW-1185">Reference proteome</keyword>
<organism evidence="1 2">
    <name type="scientific">Mycena pura</name>
    <dbReference type="NCBI Taxonomy" id="153505"/>
    <lineage>
        <taxon>Eukaryota</taxon>
        <taxon>Fungi</taxon>
        <taxon>Dikarya</taxon>
        <taxon>Basidiomycota</taxon>
        <taxon>Agaricomycotina</taxon>
        <taxon>Agaricomycetes</taxon>
        <taxon>Agaricomycetidae</taxon>
        <taxon>Agaricales</taxon>
        <taxon>Marasmiineae</taxon>
        <taxon>Mycenaceae</taxon>
        <taxon>Mycena</taxon>
    </lineage>
</organism>
<accession>A0AAD6VP78</accession>
<evidence type="ECO:0000313" key="2">
    <source>
        <dbReference type="Proteomes" id="UP001219525"/>
    </source>
</evidence>
<name>A0AAD6VP78_9AGAR</name>
<protein>
    <submittedName>
        <fullName evidence="1">Uncharacterized protein</fullName>
    </submittedName>
</protein>
<reference evidence="1" key="1">
    <citation type="submission" date="2023-03" db="EMBL/GenBank/DDBJ databases">
        <title>Massive genome expansion in bonnet fungi (Mycena s.s.) driven by repeated elements and novel gene families across ecological guilds.</title>
        <authorList>
            <consortium name="Lawrence Berkeley National Laboratory"/>
            <person name="Harder C.B."/>
            <person name="Miyauchi S."/>
            <person name="Viragh M."/>
            <person name="Kuo A."/>
            <person name="Thoen E."/>
            <person name="Andreopoulos B."/>
            <person name="Lu D."/>
            <person name="Skrede I."/>
            <person name="Drula E."/>
            <person name="Henrissat B."/>
            <person name="Morin E."/>
            <person name="Kohler A."/>
            <person name="Barry K."/>
            <person name="LaButti K."/>
            <person name="Morin E."/>
            <person name="Salamov A."/>
            <person name="Lipzen A."/>
            <person name="Mereny Z."/>
            <person name="Hegedus B."/>
            <person name="Baldrian P."/>
            <person name="Stursova M."/>
            <person name="Weitz H."/>
            <person name="Taylor A."/>
            <person name="Grigoriev I.V."/>
            <person name="Nagy L.G."/>
            <person name="Martin F."/>
            <person name="Kauserud H."/>
        </authorList>
    </citation>
    <scope>NUCLEOTIDE SEQUENCE</scope>
    <source>
        <strain evidence="1">9144</strain>
    </source>
</reference>
<dbReference type="AlphaFoldDB" id="A0AAD6VP78"/>
<dbReference type="Proteomes" id="UP001219525">
    <property type="component" value="Unassembled WGS sequence"/>
</dbReference>